<proteinExistence type="predicted"/>
<dbReference type="EMBL" id="JH994059">
    <property type="protein sequence ID" value="ELQ74224.1"/>
    <property type="molecule type" value="Genomic_DNA"/>
</dbReference>
<accession>L7JS39</accession>
<dbReference type="AlphaFoldDB" id="L7JS39"/>
<dbReference type="HOGENOM" id="CLU_3175707_0_0_1"/>
<keyword evidence="2" id="KW-1185">Reference proteome</keyword>
<reference evidence="1 2" key="1">
    <citation type="journal article" date="2012" name="PLoS Pathog.">
        <title>The genome of the obligate intracellular parasite Trachipleistophora hominis: new insights into microsporidian genome dynamics and reductive evolution.</title>
        <authorList>
            <person name="Heinz E."/>
            <person name="Williams T.A."/>
            <person name="Nakjang S."/>
            <person name="Noel C.J."/>
            <person name="Swan D.C."/>
            <person name="Goldberg A.V."/>
            <person name="Harris S.R."/>
            <person name="Weinmaier T."/>
            <person name="Markert S."/>
            <person name="Becher D."/>
            <person name="Bernhardt J."/>
            <person name="Dagan T."/>
            <person name="Hacker C."/>
            <person name="Lucocq J.M."/>
            <person name="Schweder T."/>
            <person name="Rattei T."/>
            <person name="Hall N."/>
            <person name="Hirt R.P."/>
            <person name="Embley T.M."/>
        </authorList>
    </citation>
    <scope>NUCLEOTIDE SEQUENCE [LARGE SCALE GENOMIC DNA]</scope>
</reference>
<name>L7JS39_TRAHO</name>
<organism evidence="1 2">
    <name type="scientific">Trachipleistophora hominis</name>
    <name type="common">Microsporidian parasite</name>
    <dbReference type="NCBI Taxonomy" id="72359"/>
    <lineage>
        <taxon>Eukaryota</taxon>
        <taxon>Fungi</taxon>
        <taxon>Fungi incertae sedis</taxon>
        <taxon>Microsporidia</taxon>
        <taxon>Pleistophoridae</taxon>
        <taxon>Trachipleistophora</taxon>
    </lineage>
</organism>
<protein>
    <submittedName>
        <fullName evidence="1">Putative transposable element encoded protein</fullName>
    </submittedName>
</protein>
<dbReference type="InParanoid" id="L7JS39"/>
<evidence type="ECO:0000313" key="1">
    <source>
        <dbReference type="EMBL" id="ELQ74224.1"/>
    </source>
</evidence>
<dbReference type="Proteomes" id="UP000011185">
    <property type="component" value="Unassembled WGS sequence"/>
</dbReference>
<dbReference type="VEuPathDB" id="MicrosporidiaDB:THOM_2856"/>
<sequence length="47" mass="5587">MNIVIREIKWKAFNDEHKMKLFLALKFMSEVIKMLLVKSTLISIATY</sequence>
<evidence type="ECO:0000313" key="2">
    <source>
        <dbReference type="Proteomes" id="UP000011185"/>
    </source>
</evidence>
<gene>
    <name evidence="1" type="ORF">THOM_2856</name>
</gene>